<accession>A0A5B7GML7</accession>
<dbReference type="Proteomes" id="UP000324222">
    <property type="component" value="Unassembled WGS sequence"/>
</dbReference>
<evidence type="ECO:0000313" key="1">
    <source>
        <dbReference type="EMBL" id="MPC57774.1"/>
    </source>
</evidence>
<dbReference type="AlphaFoldDB" id="A0A5B7GML7"/>
<dbReference type="EMBL" id="VSRR010015070">
    <property type="protein sequence ID" value="MPC57774.1"/>
    <property type="molecule type" value="Genomic_DNA"/>
</dbReference>
<keyword evidence="2" id="KW-1185">Reference proteome</keyword>
<reference evidence="1 2" key="1">
    <citation type="submission" date="2019-05" db="EMBL/GenBank/DDBJ databases">
        <title>Another draft genome of Portunus trituberculatus and its Hox gene families provides insights of decapod evolution.</title>
        <authorList>
            <person name="Jeong J.-H."/>
            <person name="Song I."/>
            <person name="Kim S."/>
            <person name="Choi T."/>
            <person name="Kim D."/>
            <person name="Ryu S."/>
            <person name="Kim W."/>
        </authorList>
    </citation>
    <scope>NUCLEOTIDE SEQUENCE [LARGE SCALE GENOMIC DNA]</scope>
    <source>
        <tissue evidence="1">Muscle</tissue>
    </source>
</reference>
<organism evidence="1 2">
    <name type="scientific">Portunus trituberculatus</name>
    <name type="common">Swimming crab</name>
    <name type="synonym">Neptunus trituberculatus</name>
    <dbReference type="NCBI Taxonomy" id="210409"/>
    <lineage>
        <taxon>Eukaryota</taxon>
        <taxon>Metazoa</taxon>
        <taxon>Ecdysozoa</taxon>
        <taxon>Arthropoda</taxon>
        <taxon>Crustacea</taxon>
        <taxon>Multicrustacea</taxon>
        <taxon>Malacostraca</taxon>
        <taxon>Eumalacostraca</taxon>
        <taxon>Eucarida</taxon>
        <taxon>Decapoda</taxon>
        <taxon>Pleocyemata</taxon>
        <taxon>Brachyura</taxon>
        <taxon>Eubrachyura</taxon>
        <taxon>Portunoidea</taxon>
        <taxon>Portunidae</taxon>
        <taxon>Portuninae</taxon>
        <taxon>Portunus</taxon>
    </lineage>
</organism>
<gene>
    <name evidence="1" type="ORF">E2C01_051761</name>
</gene>
<sequence>MAPGGEGRDGVRLGVPPGEIYPCVTLKGSEESLWCLCCRCGALLCLYCGRFRAA</sequence>
<proteinExistence type="predicted"/>
<protein>
    <submittedName>
        <fullName evidence="1">Uncharacterized protein</fullName>
    </submittedName>
</protein>
<comment type="caution">
    <text evidence="1">The sequence shown here is derived from an EMBL/GenBank/DDBJ whole genome shotgun (WGS) entry which is preliminary data.</text>
</comment>
<name>A0A5B7GML7_PORTR</name>
<evidence type="ECO:0000313" key="2">
    <source>
        <dbReference type="Proteomes" id="UP000324222"/>
    </source>
</evidence>